<accession>A0A6M0RDI4</accession>
<evidence type="ECO:0000256" key="3">
    <source>
        <dbReference type="ARBA" id="ARBA00022801"/>
    </source>
</evidence>
<evidence type="ECO:0000256" key="4">
    <source>
        <dbReference type="ARBA" id="ARBA00022832"/>
    </source>
</evidence>
<protein>
    <submittedName>
        <fullName evidence="10">Acyl-ACP thioesterase</fullName>
    </submittedName>
</protein>
<dbReference type="PANTHER" id="PTHR31727:SF6">
    <property type="entry name" value="OLEOYL-ACYL CARRIER PROTEIN THIOESTERASE 1, CHLOROPLASTIC"/>
    <property type="match status" value="1"/>
</dbReference>
<comment type="caution">
    <text evidence="10">The sequence shown here is derived from an EMBL/GenBank/DDBJ whole genome shotgun (WGS) entry which is preliminary data.</text>
</comment>
<keyword evidence="3" id="KW-0378">Hydrolase</keyword>
<dbReference type="EMBL" id="SXDP01000014">
    <property type="protein sequence ID" value="NEZ47890.1"/>
    <property type="molecule type" value="Genomic_DNA"/>
</dbReference>
<feature type="domain" description="Acyl-ACP thioesterase-like C-terminal" evidence="9">
    <location>
        <begin position="154"/>
        <end position="249"/>
    </location>
</feature>
<keyword evidence="4" id="KW-0276">Fatty acid metabolism</keyword>
<dbReference type="Proteomes" id="UP000473885">
    <property type="component" value="Unassembled WGS sequence"/>
</dbReference>
<dbReference type="Gene3D" id="3.10.129.10">
    <property type="entry name" value="Hotdog Thioesterase"/>
    <property type="match status" value="1"/>
</dbReference>
<dbReference type="AlphaFoldDB" id="A0A6M0RDI4"/>
<keyword evidence="6" id="KW-0443">Lipid metabolism</keyword>
<evidence type="ECO:0000256" key="6">
    <source>
        <dbReference type="ARBA" id="ARBA00023098"/>
    </source>
</evidence>
<comment type="similarity">
    <text evidence="1">Belongs to the acyl-ACP thioesterase family.</text>
</comment>
<dbReference type="GO" id="GO:0016297">
    <property type="term" value="F:fatty acyl-[ACP] hydrolase activity"/>
    <property type="evidence" value="ECO:0007669"/>
    <property type="project" value="InterPro"/>
</dbReference>
<proteinExistence type="inferred from homology"/>
<dbReference type="GO" id="GO:0000036">
    <property type="term" value="F:acyl carrier activity"/>
    <property type="evidence" value="ECO:0007669"/>
    <property type="project" value="TreeGrafter"/>
</dbReference>
<evidence type="ECO:0000259" key="8">
    <source>
        <dbReference type="Pfam" id="PF01643"/>
    </source>
</evidence>
<organism evidence="10 11">
    <name type="scientific">Clostridium niameyense</name>
    <dbReference type="NCBI Taxonomy" id="1622073"/>
    <lineage>
        <taxon>Bacteria</taxon>
        <taxon>Bacillati</taxon>
        <taxon>Bacillota</taxon>
        <taxon>Clostridia</taxon>
        <taxon>Eubacteriales</taxon>
        <taxon>Clostridiaceae</taxon>
        <taxon>Clostridium</taxon>
    </lineage>
</organism>
<dbReference type="InterPro" id="IPR002864">
    <property type="entry name" value="Acyl-ACP_thioesterase_NHD"/>
</dbReference>
<feature type="domain" description="Acyl-ACP thioesterase N-terminal hotdog" evidence="8">
    <location>
        <begin position="5"/>
        <end position="132"/>
    </location>
</feature>
<dbReference type="OrthoDB" id="9801517at2"/>
<gene>
    <name evidence="10" type="ORF">FDF74_11925</name>
</gene>
<evidence type="ECO:0000256" key="7">
    <source>
        <dbReference type="ARBA" id="ARBA00023160"/>
    </source>
</evidence>
<dbReference type="InterPro" id="IPR029069">
    <property type="entry name" value="HotDog_dom_sf"/>
</dbReference>
<dbReference type="PANTHER" id="PTHR31727">
    <property type="entry name" value="OLEOYL-ACYL CARRIER PROTEIN THIOESTERASE 1, CHLOROPLASTIC"/>
    <property type="match status" value="1"/>
</dbReference>
<evidence type="ECO:0000256" key="1">
    <source>
        <dbReference type="ARBA" id="ARBA00006500"/>
    </source>
</evidence>
<dbReference type="Pfam" id="PF01643">
    <property type="entry name" value="Acyl-ACP_TE"/>
    <property type="match status" value="1"/>
</dbReference>
<evidence type="ECO:0000256" key="5">
    <source>
        <dbReference type="ARBA" id="ARBA00022946"/>
    </source>
</evidence>
<keyword evidence="5" id="KW-0809">Transit peptide</keyword>
<dbReference type="SUPFAM" id="SSF54637">
    <property type="entry name" value="Thioesterase/thiol ester dehydrase-isomerase"/>
    <property type="match status" value="2"/>
</dbReference>
<sequence>MDRVVTDKKFDVNYHEIDYKKRALITSIMNYFEDVSMEQSEKFGVGFEYLKDKGVAWVLYKWHIKVKRYPIFGEKIVSRTIPLSSRKFYAYRKFEIIDSEGNVIIEGDSVWLLIDTNKGRPIKVTKDMLDAYKLDEIKKEPFKIPKIKLPEEFSYRKEFDVRYSDIDTNLHVNNIKYVAWIIETIPLDIVLNYNLYELSISYEKEVKYGTRVNIYTELIEENENNIVWVHKIENEEGKKSAVAKTYWHK</sequence>
<evidence type="ECO:0000313" key="11">
    <source>
        <dbReference type="Proteomes" id="UP000473885"/>
    </source>
</evidence>
<dbReference type="RefSeq" id="WP_050606301.1">
    <property type="nucleotide sequence ID" value="NZ_CABKUB010000005.1"/>
</dbReference>
<dbReference type="CDD" id="cd00586">
    <property type="entry name" value="4HBT"/>
    <property type="match status" value="2"/>
</dbReference>
<evidence type="ECO:0000313" key="10">
    <source>
        <dbReference type="EMBL" id="NEZ47890.1"/>
    </source>
</evidence>
<name>A0A6M0RDI4_9CLOT</name>
<dbReference type="InterPro" id="IPR045023">
    <property type="entry name" value="FATA/B"/>
</dbReference>
<evidence type="ECO:0000256" key="2">
    <source>
        <dbReference type="ARBA" id="ARBA00022516"/>
    </source>
</evidence>
<evidence type="ECO:0000259" key="9">
    <source>
        <dbReference type="Pfam" id="PF20791"/>
    </source>
</evidence>
<keyword evidence="2" id="KW-0444">Lipid biosynthesis</keyword>
<keyword evidence="11" id="KW-1185">Reference proteome</keyword>
<dbReference type="Pfam" id="PF20791">
    <property type="entry name" value="Acyl-ACP_TE_C"/>
    <property type="match status" value="1"/>
</dbReference>
<keyword evidence="7" id="KW-0275">Fatty acid biosynthesis</keyword>
<dbReference type="InterPro" id="IPR049427">
    <property type="entry name" value="Acyl-ACP_TE_C"/>
</dbReference>
<reference evidence="10 11" key="1">
    <citation type="submission" date="2019-04" db="EMBL/GenBank/DDBJ databases">
        <title>Genome sequencing of Clostridium botulinum Groups I-IV and Clostridium butyricum.</title>
        <authorList>
            <person name="Brunt J."/>
            <person name="Van Vliet A.H.M."/>
            <person name="Stringer S.C."/>
            <person name="Carter A.T."/>
            <person name="Peck M.W."/>
        </authorList>
    </citation>
    <scope>NUCLEOTIDE SEQUENCE [LARGE SCALE GENOMIC DNA]</scope>
    <source>
        <strain evidence="10 11">IFR 18/094</strain>
    </source>
</reference>